<dbReference type="EMBL" id="KQ001679">
    <property type="protein sequence ID" value="KJP87136.1"/>
    <property type="molecule type" value="Genomic_DNA"/>
</dbReference>
<dbReference type="OrthoDB" id="392488at2759"/>
<evidence type="ECO:0008006" key="4">
    <source>
        <dbReference type="Google" id="ProtNLM"/>
    </source>
</evidence>
<protein>
    <recommendedName>
        <fullName evidence="4">Nudix hydrolase domain-containing protein</fullName>
    </recommendedName>
</protein>
<dbReference type="GeneID" id="24268496"/>
<proteinExistence type="predicted"/>
<evidence type="ECO:0000313" key="2">
    <source>
        <dbReference type="EMBL" id="KJP87136.1"/>
    </source>
</evidence>
<name>A0A0D9QN68_PLAFR</name>
<dbReference type="OMA" id="KQYRCVA"/>
<keyword evidence="3" id="KW-1185">Reference proteome</keyword>
<gene>
    <name evidence="2" type="ORF">AK88_03182</name>
</gene>
<organism evidence="2 3">
    <name type="scientific">Plasmodium fragile</name>
    <dbReference type="NCBI Taxonomy" id="5857"/>
    <lineage>
        <taxon>Eukaryota</taxon>
        <taxon>Sar</taxon>
        <taxon>Alveolata</taxon>
        <taxon>Apicomplexa</taxon>
        <taxon>Aconoidasida</taxon>
        <taxon>Haemosporida</taxon>
        <taxon>Plasmodiidae</taxon>
        <taxon>Plasmodium</taxon>
        <taxon>Plasmodium (Plasmodium)</taxon>
    </lineage>
</organism>
<feature type="compositionally biased region" description="Polar residues" evidence="1">
    <location>
        <begin position="184"/>
        <end position="194"/>
    </location>
</feature>
<dbReference type="InterPro" id="IPR015797">
    <property type="entry name" value="NUDIX_hydrolase-like_dom_sf"/>
</dbReference>
<feature type="compositionally biased region" description="Basic and acidic residues" evidence="1">
    <location>
        <begin position="149"/>
        <end position="159"/>
    </location>
</feature>
<dbReference type="VEuPathDB" id="PlasmoDB:AK88_03182"/>
<feature type="region of interest" description="Disordered" evidence="1">
    <location>
        <begin position="119"/>
        <end position="208"/>
    </location>
</feature>
<dbReference type="Gene3D" id="3.90.79.10">
    <property type="entry name" value="Nucleoside Triphosphate Pyrophosphohydrolase"/>
    <property type="match status" value="1"/>
</dbReference>
<accession>A0A0D9QN68</accession>
<dbReference type="AlphaFoldDB" id="A0A0D9QN68"/>
<dbReference type="RefSeq" id="XP_012336227.1">
    <property type="nucleotide sequence ID" value="XM_012480804.1"/>
</dbReference>
<dbReference type="Proteomes" id="UP000054561">
    <property type="component" value="Unassembled WGS sequence"/>
</dbReference>
<dbReference type="CDD" id="cd02883">
    <property type="entry name" value="NUDIX_Hydrolase"/>
    <property type="match status" value="1"/>
</dbReference>
<reference evidence="2 3" key="1">
    <citation type="submission" date="2014-03" db="EMBL/GenBank/DDBJ databases">
        <title>The Genome Sequence of Plasmodium fragile nilgiri.</title>
        <authorList>
            <consortium name="The Broad Institute Genomics Platform"/>
            <consortium name="The Broad Institute Genome Sequencing Center for Infectious Disease"/>
            <person name="Neafsey D."/>
            <person name="Duraisingh M."/>
            <person name="Young S.K."/>
            <person name="Zeng Q."/>
            <person name="Gargeya S."/>
            <person name="Abouelleil A."/>
            <person name="Alvarado L."/>
            <person name="Chapman S.B."/>
            <person name="Gainer-Dewar J."/>
            <person name="Goldberg J."/>
            <person name="Griggs A."/>
            <person name="Gujja S."/>
            <person name="Hansen M."/>
            <person name="Howarth C."/>
            <person name="Imamovic A."/>
            <person name="Larimer J."/>
            <person name="Pearson M."/>
            <person name="Poon T.W."/>
            <person name="Priest M."/>
            <person name="Roberts A."/>
            <person name="Saif S."/>
            <person name="Shea T."/>
            <person name="Sykes S."/>
            <person name="Wortman J."/>
            <person name="Nusbaum C."/>
            <person name="Birren B."/>
        </authorList>
    </citation>
    <scope>NUCLEOTIDE SEQUENCE [LARGE SCALE GENOMIC DNA]</scope>
    <source>
        <strain evidence="3">nilgiri</strain>
    </source>
</reference>
<evidence type="ECO:0000313" key="3">
    <source>
        <dbReference type="Proteomes" id="UP000054561"/>
    </source>
</evidence>
<evidence type="ECO:0000256" key="1">
    <source>
        <dbReference type="SAM" id="MobiDB-lite"/>
    </source>
</evidence>
<dbReference type="SUPFAM" id="SSF55811">
    <property type="entry name" value="Nudix"/>
    <property type="match status" value="1"/>
</dbReference>
<sequence length="709" mass="81178">MYHSGNSVVPGIPPLCNVSGSPMYMTGVRIRTLSHVCNENYTIMNANKIRKNVNGYLSPIVRFLGQKRFQSGAKPIGRKEYVRSVGQPNMLKAVKQYRCVAKGWEEVSGAGAAYHLHGEEMPPAEGLPSSEHSGGLSSCPREVPSGGRSDGRSDARSDARSGYVNSYPRADSSANPSCRPGEPASQSEPSTNPVQDAEPPVSSRMSDKIKQNYKAAGYFIVMTEIEQNPANNANQETNKRNINVKILLGYDPLKKQSNKARLNTNGGAQMKGELNIPGGKKDLGEYNPVVTAYREFSEETLFLYNMFVSYFSHLHYVMKGITPKGEEVSPMGGDPYELFLQKNFLNEVTQMSLQEMMRAINVHINNFMLYFKEACLNIKENHETMYRCSYPPSFHQRRNATLERIHKEISLFSSIQNDHVNNFKLYYAEGKYCLFFYNAIQYQCKNMLDYLRNYFWHNYVTFFCILLNENVEFLIKCRGNSKTHYEPYLFDTNEIRKKIDPDLYYNLMHVKNLVPSEYKKCKRDTFYGPRNIPTGEEDSQIDTGYMNDMIWLDLSDLLLYLLRSCNHVAIVRHVWSIFDQIMQQGGGGYPVCTSRDGDDRGDYQHDADESHFVLVGQGSLKLHKSVAANVWHLYKDIHRRLHMLIQQNNYNAFWALFFSPFNTKLSVHNVGTLRSTCRAPYRKFLNRMVSNRDFWVFLFLNLVGSVPTG</sequence>